<dbReference type="Proteomes" id="UP001217089">
    <property type="component" value="Unassembled WGS sequence"/>
</dbReference>
<sequence length="148" mass="16984">MCSSPDDLQFRSIVGGPNAPTHRLSNLLDILLKPLCVKVKSNIRDDFDFLKQLSNAKLVTFDIINFYTNITLYQQQIIENGIQKALQIERTELLNQPRHENAEKNILPLATTHNPRNKKNITPKVNQLQEVLKQNLTTKNLQKKILIS</sequence>
<evidence type="ECO:0000313" key="1">
    <source>
        <dbReference type="EMBL" id="KAJ8301104.1"/>
    </source>
</evidence>
<name>A0ABQ9E6Y0_TEGGR</name>
<organism evidence="1 2">
    <name type="scientific">Tegillarca granosa</name>
    <name type="common">Malaysian cockle</name>
    <name type="synonym">Anadara granosa</name>
    <dbReference type="NCBI Taxonomy" id="220873"/>
    <lineage>
        <taxon>Eukaryota</taxon>
        <taxon>Metazoa</taxon>
        <taxon>Spiralia</taxon>
        <taxon>Lophotrochozoa</taxon>
        <taxon>Mollusca</taxon>
        <taxon>Bivalvia</taxon>
        <taxon>Autobranchia</taxon>
        <taxon>Pteriomorphia</taxon>
        <taxon>Arcoida</taxon>
        <taxon>Arcoidea</taxon>
        <taxon>Arcidae</taxon>
        <taxon>Tegillarca</taxon>
    </lineage>
</organism>
<dbReference type="EMBL" id="JARBDR010000918">
    <property type="protein sequence ID" value="KAJ8301104.1"/>
    <property type="molecule type" value="Genomic_DNA"/>
</dbReference>
<proteinExistence type="predicted"/>
<evidence type="ECO:0000313" key="2">
    <source>
        <dbReference type="Proteomes" id="UP001217089"/>
    </source>
</evidence>
<accession>A0ABQ9E6Y0</accession>
<keyword evidence="2" id="KW-1185">Reference proteome</keyword>
<protein>
    <submittedName>
        <fullName evidence="1">Uncharacterized protein</fullName>
    </submittedName>
</protein>
<gene>
    <name evidence="1" type="ORF">KUTeg_020091</name>
</gene>
<reference evidence="1 2" key="1">
    <citation type="submission" date="2022-12" db="EMBL/GenBank/DDBJ databases">
        <title>Chromosome-level genome of Tegillarca granosa.</title>
        <authorList>
            <person name="Kim J."/>
        </authorList>
    </citation>
    <scope>NUCLEOTIDE SEQUENCE [LARGE SCALE GENOMIC DNA]</scope>
    <source>
        <strain evidence="1">Teg-2019</strain>
        <tissue evidence="1">Adductor muscle</tissue>
    </source>
</reference>
<comment type="caution">
    <text evidence="1">The sequence shown here is derived from an EMBL/GenBank/DDBJ whole genome shotgun (WGS) entry which is preliminary data.</text>
</comment>